<dbReference type="RefSeq" id="WP_012165948.1">
    <property type="nucleotide sequence ID" value="NC_009925.1"/>
</dbReference>
<comment type="subcellular location">
    <subcellularLocation>
        <location evidence="1">Secreted</location>
    </subcellularLocation>
</comment>
<proteinExistence type="predicted"/>
<feature type="domain" description="Right handed beta helix" evidence="4">
    <location>
        <begin position="255"/>
        <end position="412"/>
    </location>
</feature>
<dbReference type="GO" id="GO:0016837">
    <property type="term" value="F:carbon-oxygen lyase activity, acting on polysaccharides"/>
    <property type="evidence" value="ECO:0007669"/>
    <property type="project" value="TreeGrafter"/>
</dbReference>
<dbReference type="HOGENOM" id="CLU_383944_0_0_3"/>
<dbReference type="InterPro" id="IPR039448">
    <property type="entry name" value="Beta_helix"/>
</dbReference>
<accession>B0BZI9</accession>
<dbReference type="Proteomes" id="UP000000268">
    <property type="component" value="Chromosome"/>
</dbReference>
<reference evidence="5 6" key="1">
    <citation type="journal article" date="2008" name="Proc. Natl. Acad. Sci. U.S.A.">
        <title>Niche adaptation and genome expansion in the chlorophyll d-producing cyanobacterium Acaryochloris marina.</title>
        <authorList>
            <person name="Swingley W.D."/>
            <person name="Chen M."/>
            <person name="Cheung P.C."/>
            <person name="Conrad A.L."/>
            <person name="Dejesa L.C."/>
            <person name="Hao J."/>
            <person name="Honchak B.M."/>
            <person name="Karbach L.E."/>
            <person name="Kurdoglu A."/>
            <person name="Lahiri S."/>
            <person name="Mastrian S.D."/>
            <person name="Miyashita H."/>
            <person name="Page L."/>
            <person name="Ramakrishna P."/>
            <person name="Satoh S."/>
            <person name="Sattley W.M."/>
            <person name="Shimada Y."/>
            <person name="Taylor H.L."/>
            <person name="Tomo T."/>
            <person name="Tsuchiya T."/>
            <person name="Wang Z.T."/>
            <person name="Raymond J."/>
            <person name="Mimuro M."/>
            <person name="Blankenship R.E."/>
            <person name="Touchman J.W."/>
        </authorList>
    </citation>
    <scope>NUCLEOTIDE SEQUENCE [LARGE SCALE GENOMIC DNA]</scope>
    <source>
        <strain evidence="6">MBIC 11017</strain>
    </source>
</reference>
<name>B0BZI9_ACAM1</name>
<dbReference type="SUPFAM" id="SSF51126">
    <property type="entry name" value="Pectin lyase-like"/>
    <property type="match status" value="1"/>
</dbReference>
<evidence type="ECO:0000256" key="2">
    <source>
        <dbReference type="ARBA" id="ARBA00022525"/>
    </source>
</evidence>
<dbReference type="OrthoDB" id="3565729at2"/>
<sequence length="672" mass="74347">MRCQKIPFILLSLLLTVCLWGLNSWNLRAETNHQLVVAQQHPAASDRNPGTENKPLQTINAAAQQARPGETILVHAGIYRERVTPPRSGNPDQPIVYAAAPGETVVLRGSEVWSATPVSDHESSTLSADWEGPLPKNLFPDTDPFTKQLERMQKGYLRGQVFCQSLPLRQVLDQETLTSQPGTWYFDPQQRWLKVHLDQAYPVSKPPLLEVSTRRAVFAPKIRGLGYIHVRGFVMEHGANPFPSGFWRSQSPQAGILSTRSGHHWLIENNTVRFAKSLGIDSGSEGRYDIDGLEQPIPEGVGYHVIRHNRVTDNGAGGIAGWNQTASLIAYNVIERNNRLGFKAPETGGIKVHGFVDGQIIGNVLRDNECFGIWVDNVYRDARVSRNLVLGNQGAGIFIELGGGPILVDNNVVAFTALGEGIYTHDASGVTIAHNWLQANTHFGVYMRTVTDRQYAKADGTSEQAATSGQRVYGNVFVDNYRGHMSLPFPSEPEIDNKSDYNLLINGTLWQWEGQAPHRFVWNHQSKFVKRESIVATLERAFATGQLPKAEQPNFDQWSQTLALPLPWWQQLTGNDTNSVAPLIQGGEVVNGAIAQGAITLGVNTPNLEVADPTVVPQLAIPSLPLPSRDFWGTPISNAPRFPGPFQNWPQAGEVHWPLWPIESSESKNRTE</sequence>
<evidence type="ECO:0000259" key="4">
    <source>
        <dbReference type="Pfam" id="PF13229"/>
    </source>
</evidence>
<evidence type="ECO:0000313" key="5">
    <source>
        <dbReference type="EMBL" id="ABW30734.1"/>
    </source>
</evidence>
<evidence type="ECO:0000313" key="6">
    <source>
        <dbReference type="Proteomes" id="UP000000268"/>
    </source>
</evidence>
<dbReference type="SMART" id="SM00710">
    <property type="entry name" value="PbH1"/>
    <property type="match status" value="7"/>
</dbReference>
<organism evidence="5 6">
    <name type="scientific">Acaryochloris marina (strain MBIC 11017)</name>
    <dbReference type="NCBI Taxonomy" id="329726"/>
    <lineage>
        <taxon>Bacteria</taxon>
        <taxon>Bacillati</taxon>
        <taxon>Cyanobacteriota</taxon>
        <taxon>Cyanophyceae</taxon>
        <taxon>Acaryochloridales</taxon>
        <taxon>Acaryochloridaceae</taxon>
        <taxon>Acaryochloris</taxon>
    </lineage>
</organism>
<dbReference type="InterPro" id="IPR006626">
    <property type="entry name" value="PbH1"/>
</dbReference>
<keyword evidence="3" id="KW-0732">Signal</keyword>
<dbReference type="Gene3D" id="2.160.20.10">
    <property type="entry name" value="Single-stranded right-handed beta-helix, Pectin lyase-like"/>
    <property type="match status" value="2"/>
</dbReference>
<evidence type="ECO:0000256" key="1">
    <source>
        <dbReference type="ARBA" id="ARBA00004613"/>
    </source>
</evidence>
<dbReference type="PANTHER" id="PTHR40088:SF2">
    <property type="entry name" value="SECRETED SUGAR HYDROLASE"/>
    <property type="match status" value="1"/>
</dbReference>
<dbReference type="InterPro" id="IPR012334">
    <property type="entry name" value="Pectin_lyas_fold"/>
</dbReference>
<dbReference type="InterPro" id="IPR052052">
    <property type="entry name" value="Polysaccharide_Lyase_9"/>
</dbReference>
<dbReference type="InterPro" id="IPR011050">
    <property type="entry name" value="Pectin_lyase_fold/virulence"/>
</dbReference>
<dbReference type="GO" id="GO:0005576">
    <property type="term" value="C:extracellular region"/>
    <property type="evidence" value="ECO:0007669"/>
    <property type="project" value="UniProtKB-SubCell"/>
</dbReference>
<protein>
    <recommendedName>
        <fullName evidence="4">Right handed beta helix domain-containing protein</fullName>
    </recommendedName>
</protein>
<dbReference type="CAZy" id="GH120">
    <property type="family name" value="Glycoside Hydrolase Family 120"/>
</dbReference>
<gene>
    <name evidence="5" type="ordered locus">AM1_5789</name>
</gene>
<dbReference type="EMBL" id="CP000828">
    <property type="protein sequence ID" value="ABW30734.1"/>
    <property type="molecule type" value="Genomic_DNA"/>
</dbReference>
<dbReference type="Pfam" id="PF13229">
    <property type="entry name" value="Beta_helix"/>
    <property type="match status" value="1"/>
</dbReference>
<dbReference type="KEGG" id="amr:AM1_5789"/>
<dbReference type="AlphaFoldDB" id="B0BZI9"/>
<dbReference type="eggNOG" id="COG1653">
    <property type="taxonomic scope" value="Bacteria"/>
</dbReference>
<keyword evidence="6" id="KW-1185">Reference proteome</keyword>
<keyword evidence="2" id="KW-0964">Secreted</keyword>
<dbReference type="PANTHER" id="PTHR40088">
    <property type="entry name" value="PECTATE LYASE (EUROFUNG)"/>
    <property type="match status" value="1"/>
</dbReference>
<dbReference type="STRING" id="329726.AM1_5789"/>
<evidence type="ECO:0000256" key="3">
    <source>
        <dbReference type="ARBA" id="ARBA00022729"/>
    </source>
</evidence>